<proteinExistence type="inferred from homology"/>
<reference evidence="11 12" key="1">
    <citation type="submission" date="2020-02" db="EMBL/GenBank/DDBJ databases">
        <title>Genome assembly of a novel Clostridium senegalense strain.</title>
        <authorList>
            <person name="Gupta T.B."/>
            <person name="Jauregui R."/>
            <person name="Maclean P."/>
            <person name="Nawarathana A."/>
            <person name="Brightwell G."/>
        </authorList>
    </citation>
    <scope>NUCLEOTIDE SEQUENCE [LARGE SCALE GENOMIC DNA]</scope>
    <source>
        <strain evidence="11 12">AGRFS4</strain>
    </source>
</reference>
<sequence length="436" mass="46064">MKKKSIIALMPLLVFIVIYFGVAIILKDFYAISVVVPFLIASIVALIQNRERTFDDKVISFCKGGGNPDIIMMCLIFILAGAFGETAKSMGAVESTVNLGINFLPSFLLVPGIFLMAGFISTSIGTSMGTIAAFVPIALGISEKTGISLGLIVGAVVGASILGDNLSMISDTTIAAAKTQNADLKDKFKVNFKITLPSAIVTMAILVILTLGKTANIGGVYEYQIIKVIPYIFVLASALMGVNVITVLTGGVAISAVIGFITKDMTLKLLVDSIATGALNMGELIIVSILIGGIVEIIKDNGGIEFIISFIASKIKSKRGAELGIAILVSIVNLFTANNTISIVTVGPMAKEISETYDLDSSRVATLLDVFSCVIQSLIPYGAQLLSAAALSALSPFAILKYTYYPVVMGVFTIIFIFGVKDNKKDNKVVVEEKAV</sequence>
<evidence type="ECO:0000256" key="9">
    <source>
        <dbReference type="SAM" id="Phobius"/>
    </source>
</evidence>
<keyword evidence="7 9" id="KW-0472">Membrane</keyword>
<evidence type="ECO:0000256" key="4">
    <source>
        <dbReference type="ARBA" id="ARBA00022475"/>
    </source>
</evidence>
<evidence type="ECO:0000256" key="2">
    <source>
        <dbReference type="ARBA" id="ARBA00022448"/>
    </source>
</evidence>
<comment type="similarity">
    <text evidence="8">Belongs to the NhaC Na(+)/H(+) (TC 2.A.35) antiporter family.</text>
</comment>
<feature type="transmembrane region" description="Helical" evidence="9">
    <location>
        <begin position="320"/>
        <end position="341"/>
    </location>
</feature>
<feature type="transmembrane region" description="Helical" evidence="9">
    <location>
        <begin position="281"/>
        <end position="299"/>
    </location>
</feature>
<evidence type="ECO:0000259" key="10">
    <source>
        <dbReference type="Pfam" id="PF03553"/>
    </source>
</evidence>
<organism evidence="11 12">
    <name type="scientific">Clostridium senegalense</name>
    <dbReference type="NCBI Taxonomy" id="1465809"/>
    <lineage>
        <taxon>Bacteria</taxon>
        <taxon>Bacillati</taxon>
        <taxon>Bacillota</taxon>
        <taxon>Clostridia</taxon>
        <taxon>Eubacteriales</taxon>
        <taxon>Clostridiaceae</taxon>
        <taxon>Clostridium</taxon>
    </lineage>
</organism>
<dbReference type="PANTHER" id="PTHR33451">
    <property type="entry name" value="MALATE-2H(+)/NA(+)-LACTATE ANTIPORTER"/>
    <property type="match status" value="1"/>
</dbReference>
<evidence type="ECO:0000256" key="3">
    <source>
        <dbReference type="ARBA" id="ARBA00022449"/>
    </source>
</evidence>
<accession>A0A6M0H7T7</accession>
<feature type="transmembrane region" description="Helical" evidence="9">
    <location>
        <begin position="146"/>
        <end position="163"/>
    </location>
</feature>
<keyword evidence="2" id="KW-0813">Transport</keyword>
<feature type="transmembrane region" description="Helical" evidence="9">
    <location>
        <begin position="32"/>
        <end position="49"/>
    </location>
</feature>
<dbReference type="PANTHER" id="PTHR33451:SF5">
    <property type="entry name" value="NA+_H+ ANTIPORTER"/>
    <property type="match status" value="1"/>
</dbReference>
<keyword evidence="12" id="KW-1185">Reference proteome</keyword>
<evidence type="ECO:0000313" key="12">
    <source>
        <dbReference type="Proteomes" id="UP000481872"/>
    </source>
</evidence>
<gene>
    <name evidence="11" type="ORF">G3M99_17530</name>
</gene>
<feature type="transmembrane region" description="Helical" evidence="9">
    <location>
        <begin position="232"/>
        <end position="261"/>
    </location>
</feature>
<evidence type="ECO:0000256" key="6">
    <source>
        <dbReference type="ARBA" id="ARBA00022989"/>
    </source>
</evidence>
<dbReference type="RefSeq" id="WP_199870928.1">
    <property type="nucleotide sequence ID" value="NZ_JAAGPU010000055.1"/>
</dbReference>
<evidence type="ECO:0000313" key="11">
    <source>
        <dbReference type="EMBL" id="NEU06607.1"/>
    </source>
</evidence>
<evidence type="ECO:0000256" key="7">
    <source>
        <dbReference type="ARBA" id="ARBA00023136"/>
    </source>
</evidence>
<dbReference type="EMBL" id="JAAGPU010000055">
    <property type="protein sequence ID" value="NEU06607.1"/>
    <property type="molecule type" value="Genomic_DNA"/>
</dbReference>
<feature type="transmembrane region" description="Helical" evidence="9">
    <location>
        <begin position="70"/>
        <end position="87"/>
    </location>
</feature>
<protein>
    <submittedName>
        <fullName evidence="11">Na+/H+ antiporter NhaC family protein</fullName>
    </submittedName>
</protein>
<feature type="transmembrane region" description="Helical" evidence="9">
    <location>
        <begin position="107"/>
        <end position="134"/>
    </location>
</feature>
<comment type="subcellular location">
    <subcellularLocation>
        <location evidence="1">Cell membrane</location>
        <topology evidence="1">Multi-pass membrane protein</topology>
    </subcellularLocation>
</comment>
<dbReference type="InterPro" id="IPR018461">
    <property type="entry name" value="Na/H_Antiport_NhaC-like_C"/>
</dbReference>
<name>A0A6M0H7T7_9CLOT</name>
<feature type="transmembrane region" description="Helical" evidence="9">
    <location>
        <begin position="194"/>
        <end position="211"/>
    </location>
</feature>
<evidence type="ECO:0000256" key="8">
    <source>
        <dbReference type="ARBA" id="ARBA00038435"/>
    </source>
</evidence>
<dbReference type="AlphaFoldDB" id="A0A6M0H7T7"/>
<keyword evidence="3" id="KW-0050">Antiport</keyword>
<comment type="caution">
    <text evidence="11">The sequence shown here is derived from an EMBL/GenBank/DDBJ whole genome shotgun (WGS) entry which is preliminary data.</text>
</comment>
<keyword evidence="5 9" id="KW-0812">Transmembrane</keyword>
<evidence type="ECO:0000256" key="5">
    <source>
        <dbReference type="ARBA" id="ARBA00022692"/>
    </source>
</evidence>
<dbReference type="GO" id="GO:0005886">
    <property type="term" value="C:plasma membrane"/>
    <property type="evidence" value="ECO:0007669"/>
    <property type="project" value="UniProtKB-SubCell"/>
</dbReference>
<dbReference type="Proteomes" id="UP000481872">
    <property type="component" value="Unassembled WGS sequence"/>
</dbReference>
<feature type="transmembrane region" description="Helical" evidence="9">
    <location>
        <begin position="402"/>
        <end position="420"/>
    </location>
</feature>
<keyword evidence="6 9" id="KW-1133">Transmembrane helix</keyword>
<dbReference type="GO" id="GO:0015297">
    <property type="term" value="F:antiporter activity"/>
    <property type="evidence" value="ECO:0007669"/>
    <property type="project" value="UniProtKB-KW"/>
</dbReference>
<keyword evidence="4" id="KW-1003">Cell membrane</keyword>
<feature type="transmembrane region" description="Helical" evidence="9">
    <location>
        <begin position="7"/>
        <end position="26"/>
    </location>
</feature>
<dbReference type="Pfam" id="PF03553">
    <property type="entry name" value="Na_H_antiporter"/>
    <property type="match status" value="1"/>
</dbReference>
<dbReference type="InterPro" id="IPR052180">
    <property type="entry name" value="NhaC_Na-H+_Antiporter"/>
</dbReference>
<evidence type="ECO:0000256" key="1">
    <source>
        <dbReference type="ARBA" id="ARBA00004651"/>
    </source>
</evidence>
<feature type="domain" description="Na+/H+ antiporter NhaC-like C-terminal" evidence="10">
    <location>
        <begin position="11"/>
        <end position="208"/>
    </location>
</feature>